<keyword evidence="5" id="KW-0597">Phosphoprotein</keyword>
<comment type="catalytic activity">
    <reaction evidence="1">
        <text>ATP + protein L-histidine = ADP + protein N-phospho-L-histidine.</text>
        <dbReference type="EC" id="2.7.13.3"/>
    </reaction>
</comment>
<dbReference type="InterPro" id="IPR036890">
    <property type="entry name" value="HATPase_C_sf"/>
</dbReference>
<dbReference type="Gene3D" id="6.10.340.10">
    <property type="match status" value="1"/>
</dbReference>
<evidence type="ECO:0000256" key="1">
    <source>
        <dbReference type="ARBA" id="ARBA00000085"/>
    </source>
</evidence>
<dbReference type="SMART" id="SM00388">
    <property type="entry name" value="HisKA"/>
    <property type="match status" value="1"/>
</dbReference>
<keyword evidence="11 14" id="KW-1133">Transmembrane helix</keyword>
<keyword evidence="7 14" id="KW-0812">Transmembrane</keyword>
<feature type="transmembrane region" description="Helical" evidence="14">
    <location>
        <begin position="203"/>
        <end position="223"/>
    </location>
</feature>
<keyword evidence="9 17" id="KW-0418">Kinase</keyword>
<feature type="domain" description="HAMP" evidence="16">
    <location>
        <begin position="950"/>
        <end position="1002"/>
    </location>
</feature>
<dbReference type="InterPro" id="IPR004358">
    <property type="entry name" value="Sig_transdc_His_kin-like_C"/>
</dbReference>
<keyword evidence="10" id="KW-0067">ATP-binding</keyword>
<evidence type="ECO:0000256" key="10">
    <source>
        <dbReference type="ARBA" id="ARBA00022840"/>
    </source>
</evidence>
<dbReference type="InterPro" id="IPR003660">
    <property type="entry name" value="HAMP_dom"/>
</dbReference>
<feature type="transmembrane region" description="Helical" evidence="14">
    <location>
        <begin position="760"/>
        <end position="781"/>
    </location>
</feature>
<keyword evidence="8" id="KW-0547">Nucleotide-binding</keyword>
<feature type="domain" description="Histidine kinase" evidence="15">
    <location>
        <begin position="1019"/>
        <end position="1230"/>
    </location>
</feature>
<dbReference type="Pfam" id="PF00512">
    <property type="entry name" value="HisKA"/>
    <property type="match status" value="1"/>
</dbReference>
<gene>
    <name evidence="17" type="ORF">I5M27_04925</name>
</gene>
<evidence type="ECO:0000256" key="9">
    <source>
        <dbReference type="ARBA" id="ARBA00022777"/>
    </source>
</evidence>
<dbReference type="PROSITE" id="PS50109">
    <property type="entry name" value="HIS_KIN"/>
    <property type="match status" value="1"/>
</dbReference>
<evidence type="ECO:0000256" key="11">
    <source>
        <dbReference type="ARBA" id="ARBA00022989"/>
    </source>
</evidence>
<dbReference type="CDD" id="cd00082">
    <property type="entry name" value="HisKA"/>
    <property type="match status" value="1"/>
</dbReference>
<keyword evidence="12" id="KW-0902">Two-component regulatory system</keyword>
<dbReference type="EMBL" id="JAEHFX010000002">
    <property type="protein sequence ID" value="MBK0402316.1"/>
    <property type="molecule type" value="Genomic_DNA"/>
</dbReference>
<keyword evidence="4" id="KW-1003">Cell membrane</keyword>
<dbReference type="PANTHER" id="PTHR45528:SF1">
    <property type="entry name" value="SENSOR HISTIDINE KINASE CPXA"/>
    <property type="match status" value="1"/>
</dbReference>
<dbReference type="InterPro" id="IPR003594">
    <property type="entry name" value="HATPase_dom"/>
</dbReference>
<dbReference type="Pfam" id="PF02518">
    <property type="entry name" value="HATPase_c"/>
    <property type="match status" value="1"/>
</dbReference>
<evidence type="ECO:0000259" key="15">
    <source>
        <dbReference type="PROSITE" id="PS50109"/>
    </source>
</evidence>
<dbReference type="GO" id="GO:0016301">
    <property type="term" value="F:kinase activity"/>
    <property type="evidence" value="ECO:0007669"/>
    <property type="project" value="UniProtKB-KW"/>
</dbReference>
<evidence type="ECO:0000256" key="3">
    <source>
        <dbReference type="ARBA" id="ARBA00012438"/>
    </source>
</evidence>
<dbReference type="PANTHER" id="PTHR45528">
    <property type="entry name" value="SENSOR HISTIDINE KINASE CPXA"/>
    <property type="match status" value="1"/>
</dbReference>
<dbReference type="InterPro" id="IPR050398">
    <property type="entry name" value="HssS/ArlS-like"/>
</dbReference>
<comment type="caution">
    <text evidence="17">The sequence shown here is derived from an EMBL/GenBank/DDBJ whole genome shotgun (WGS) entry which is preliminary data.</text>
</comment>
<evidence type="ECO:0000256" key="13">
    <source>
        <dbReference type="ARBA" id="ARBA00023136"/>
    </source>
</evidence>
<evidence type="ECO:0000256" key="12">
    <source>
        <dbReference type="ARBA" id="ARBA00023012"/>
    </source>
</evidence>
<feature type="transmembrane region" description="Helical" evidence="14">
    <location>
        <begin position="452"/>
        <end position="471"/>
    </location>
</feature>
<dbReference type="Gene3D" id="3.30.565.10">
    <property type="entry name" value="Histidine kinase-like ATPase, C-terminal domain"/>
    <property type="match status" value="1"/>
</dbReference>
<keyword evidence="18" id="KW-1185">Reference proteome</keyword>
<feature type="transmembrane region" description="Helical" evidence="14">
    <location>
        <begin position="319"/>
        <end position="341"/>
    </location>
</feature>
<evidence type="ECO:0000256" key="8">
    <source>
        <dbReference type="ARBA" id="ARBA00022741"/>
    </source>
</evidence>
<reference evidence="17 18" key="1">
    <citation type="submission" date="2020-12" db="EMBL/GenBank/DDBJ databases">
        <title>Bacterial novel species Adhaeribacter sp. BT258 isolated from soil.</title>
        <authorList>
            <person name="Jung H.-Y."/>
        </authorList>
    </citation>
    <scope>NUCLEOTIDE SEQUENCE [LARGE SCALE GENOMIC DNA]</scope>
    <source>
        <strain evidence="17 18">BT258</strain>
    </source>
</reference>
<feature type="transmembrane region" description="Helical" evidence="14">
    <location>
        <begin position="717"/>
        <end position="740"/>
    </location>
</feature>
<dbReference type="PRINTS" id="PR00344">
    <property type="entry name" value="BCTRLSENSOR"/>
</dbReference>
<evidence type="ECO:0000259" key="16">
    <source>
        <dbReference type="PROSITE" id="PS50885"/>
    </source>
</evidence>
<feature type="transmembrane region" description="Helical" evidence="14">
    <location>
        <begin position="361"/>
        <end position="384"/>
    </location>
</feature>
<organism evidence="17 18">
    <name type="scientific">Adhaeribacter terrigena</name>
    <dbReference type="NCBI Taxonomy" id="2793070"/>
    <lineage>
        <taxon>Bacteria</taxon>
        <taxon>Pseudomonadati</taxon>
        <taxon>Bacteroidota</taxon>
        <taxon>Cytophagia</taxon>
        <taxon>Cytophagales</taxon>
        <taxon>Hymenobacteraceae</taxon>
        <taxon>Adhaeribacter</taxon>
    </lineage>
</organism>
<dbReference type="SUPFAM" id="SSF47384">
    <property type="entry name" value="Homodimeric domain of signal transducing histidine kinase"/>
    <property type="match status" value="1"/>
</dbReference>
<dbReference type="InterPro" id="IPR036097">
    <property type="entry name" value="HisK_dim/P_sf"/>
</dbReference>
<dbReference type="InterPro" id="IPR005467">
    <property type="entry name" value="His_kinase_dom"/>
</dbReference>
<evidence type="ECO:0000256" key="14">
    <source>
        <dbReference type="SAM" id="Phobius"/>
    </source>
</evidence>
<dbReference type="PROSITE" id="PS50885">
    <property type="entry name" value="HAMP"/>
    <property type="match status" value="1"/>
</dbReference>
<dbReference type="CDD" id="cd00075">
    <property type="entry name" value="HATPase"/>
    <property type="match status" value="1"/>
</dbReference>
<protein>
    <recommendedName>
        <fullName evidence="3">histidine kinase</fullName>
        <ecNumber evidence="3">2.7.13.3</ecNumber>
    </recommendedName>
</protein>
<accession>A0ABS1BYU8</accession>
<dbReference type="SMART" id="SM00387">
    <property type="entry name" value="HATPase_c"/>
    <property type="match status" value="1"/>
</dbReference>
<feature type="transmembrane region" description="Helical" evidence="14">
    <location>
        <begin position="7"/>
        <end position="25"/>
    </location>
</feature>
<evidence type="ECO:0000256" key="6">
    <source>
        <dbReference type="ARBA" id="ARBA00022679"/>
    </source>
</evidence>
<dbReference type="Gene3D" id="1.10.287.130">
    <property type="match status" value="1"/>
</dbReference>
<dbReference type="EC" id="2.7.13.3" evidence="3"/>
<name>A0ABS1BYU8_9BACT</name>
<evidence type="ECO:0000313" key="18">
    <source>
        <dbReference type="Proteomes" id="UP000644147"/>
    </source>
</evidence>
<feature type="transmembrane region" description="Helical" evidence="14">
    <location>
        <begin position="926"/>
        <end position="949"/>
    </location>
</feature>
<feature type="transmembrane region" description="Helical" evidence="14">
    <location>
        <begin position="235"/>
        <end position="256"/>
    </location>
</feature>
<dbReference type="InterPro" id="IPR003661">
    <property type="entry name" value="HisK_dim/P_dom"/>
</dbReference>
<dbReference type="Proteomes" id="UP000644147">
    <property type="component" value="Unassembled WGS sequence"/>
</dbReference>
<dbReference type="RefSeq" id="WP_200505067.1">
    <property type="nucleotide sequence ID" value="NZ_JAEHFX010000002.1"/>
</dbReference>
<sequence>MNLTPKSFILIIGVLLSLMFGSLFHRPSGVGLLTSEESVSKVEVKIDSVLARANRSASHLEGELMAGNHDFKNLLTHTQYPTFIFEGGKLLFWSDNSTLSDFENIYELKEEQLVENKFGKFMVVKHAVEPDFLVLVCVPLEVNYGINNRYLVSGLNPEIFGDLKTSLVVDLAAKLPEIYSPRGNYLFSILPIKDDVAAVQRNLPAFFLFSLAAIFSVALLHTFRKQLWTKNMPTRAVLFFISGIVVLRIVLLVFNFPSDMLRIGLFDPKYYAASFWSPSIGDLLLNASLVLLIGFELIGLQRGKSDWYANLKLNAENAIWLKIFTLVAFYFLLWLLYQFYVSVYTNSLLVLDITQSLEFDFYKIALLTGILINTAAFMCFCYLLMIAYFSLPRFSFYPSLFVLFGLAFVFTITNFMELSGSFLVFAALLFTAILQVWEARVTSATNLPDRQYLFGILIVALSAWIGSMALYRHYHEQLQVHKQQFAKTLTQENDVVSEFLLEKVATEVVADPLIKKKLSGALVDPEFIKQKIQKYYLRNDFEKYETVVKIFDAGGKQIGAPDSINSVVKQRMLLVTRAERTSYPNLFLLRSNNELNSRSYVKIISVPVSNKGKATIIIELHPKKLTPRSVIPELLVDQKSIQPLQSKSLSYAIFKDKELRTSFGDYDYGYQFDPTWLESERIFTTGREGKRRDHLAIRQVEDTVLVISTNKYLLSDIWSNFSFLFLLHLTFLLAALSIYLVARGEFLTRFRTNFSTKIQLFLNFGIFVPLLLISISIGSLITDSYQKDLSETYEKRGQLIQDNLTAALKNGTDLADKSLLEGILIDFSNLSETDINFYSADGKLQAASQPLIFEAGLLSKLINPQAYAALTEDKKKHVLVTEKAGLLNFSSLYLPVFGNGNQRLLGFISLPFFDSEKELNLKLIELATTILNIFTLMFIGFMVLTYLAARVLTVPLNLITEKLKQTTLTGQNERIIYNSNDEIGLLVKEYNQMISKLEESKEELAVKEKEAAWREMARQVAHEIKNPLTPMKLSLQYLQKAIAEKRDNVDELISKISQTLITNIDILSDIATSFSSFTALPELKPERINLATVLKRSVDLNHDPLTAKFETILAADDVYVMADEKLLMRTFNNLFLNALQAIPAGREPFIQVALRQVPENKVLVSIKDNGAGIPVEVQDKVFIPNFSTKYSGSGIGLAVAKKGIEGAGGRIWFETVENEGTTFFIELPLA</sequence>
<dbReference type="SUPFAM" id="SSF55874">
    <property type="entry name" value="ATPase domain of HSP90 chaperone/DNA topoisomerase II/histidine kinase"/>
    <property type="match status" value="1"/>
</dbReference>
<evidence type="ECO:0000313" key="17">
    <source>
        <dbReference type="EMBL" id="MBK0402316.1"/>
    </source>
</evidence>
<comment type="subcellular location">
    <subcellularLocation>
        <location evidence="2">Cell membrane</location>
        <topology evidence="2">Multi-pass membrane protein</topology>
    </subcellularLocation>
</comment>
<keyword evidence="13 14" id="KW-0472">Membrane</keyword>
<keyword evidence="6" id="KW-0808">Transferase</keyword>
<evidence type="ECO:0000256" key="5">
    <source>
        <dbReference type="ARBA" id="ARBA00022553"/>
    </source>
</evidence>
<dbReference type="SMART" id="SM00304">
    <property type="entry name" value="HAMP"/>
    <property type="match status" value="1"/>
</dbReference>
<feature type="transmembrane region" description="Helical" evidence="14">
    <location>
        <begin position="276"/>
        <end position="298"/>
    </location>
</feature>
<evidence type="ECO:0000256" key="4">
    <source>
        <dbReference type="ARBA" id="ARBA00022475"/>
    </source>
</evidence>
<proteinExistence type="predicted"/>
<evidence type="ECO:0000256" key="2">
    <source>
        <dbReference type="ARBA" id="ARBA00004651"/>
    </source>
</evidence>
<evidence type="ECO:0000256" key="7">
    <source>
        <dbReference type="ARBA" id="ARBA00022692"/>
    </source>
</evidence>
<feature type="transmembrane region" description="Helical" evidence="14">
    <location>
        <begin position="396"/>
        <end position="416"/>
    </location>
</feature>